<organism evidence="2 3">
    <name type="scientific">Rippkaea orientalis (strain PCC 8801 / RF-1)</name>
    <name type="common">Cyanothece sp. (strain PCC 8801)</name>
    <dbReference type="NCBI Taxonomy" id="41431"/>
    <lineage>
        <taxon>Bacteria</taxon>
        <taxon>Bacillati</taxon>
        <taxon>Cyanobacteriota</taxon>
        <taxon>Cyanophyceae</taxon>
        <taxon>Oscillatoriophycideae</taxon>
        <taxon>Chroococcales</taxon>
        <taxon>Aphanothecaceae</taxon>
        <taxon>Rippkaea</taxon>
        <taxon>Rippkaea orientalis</taxon>
    </lineage>
</organism>
<feature type="transmembrane region" description="Helical" evidence="1">
    <location>
        <begin position="226"/>
        <end position="244"/>
    </location>
</feature>
<evidence type="ECO:0000256" key="1">
    <source>
        <dbReference type="SAM" id="Phobius"/>
    </source>
</evidence>
<proteinExistence type="predicted"/>
<dbReference type="HOGENOM" id="CLU_458371_0_0_3"/>
<feature type="transmembrane region" description="Helical" evidence="1">
    <location>
        <begin position="335"/>
        <end position="354"/>
    </location>
</feature>
<feature type="transmembrane region" description="Helical" evidence="1">
    <location>
        <begin position="118"/>
        <end position="139"/>
    </location>
</feature>
<feature type="transmembrane region" description="Helical" evidence="1">
    <location>
        <begin position="204"/>
        <end position="220"/>
    </location>
</feature>
<dbReference type="Proteomes" id="UP000008204">
    <property type="component" value="Chromosome"/>
</dbReference>
<keyword evidence="1" id="KW-1133">Transmembrane helix</keyword>
<feature type="transmembrane region" description="Helical" evidence="1">
    <location>
        <begin position="12"/>
        <end position="30"/>
    </location>
</feature>
<dbReference type="AlphaFoldDB" id="B7JUA5"/>
<keyword evidence="3" id="KW-1185">Reference proteome</keyword>
<dbReference type="eggNOG" id="COG1807">
    <property type="taxonomic scope" value="Bacteria"/>
</dbReference>
<feature type="transmembrane region" description="Helical" evidence="1">
    <location>
        <begin position="146"/>
        <end position="166"/>
    </location>
</feature>
<dbReference type="EMBL" id="CP001287">
    <property type="protein sequence ID" value="ACK64485.1"/>
    <property type="molecule type" value="Genomic_DNA"/>
</dbReference>
<dbReference type="OrthoDB" id="420023at2"/>
<name>B7JUA5_RIPO1</name>
<gene>
    <name evidence="2" type="ordered locus">PCC8801_0387</name>
</gene>
<dbReference type="KEGG" id="cyp:PCC8801_0387"/>
<dbReference type="STRING" id="41431.PCC8801_0387"/>
<accession>B7JUA5</accession>
<reference evidence="3" key="1">
    <citation type="journal article" date="2011" name="MBio">
        <title>Novel metabolic attributes of the genus Cyanothece, comprising a group of unicellular nitrogen-fixing Cyanobacteria.</title>
        <authorList>
            <person name="Bandyopadhyay A."/>
            <person name="Elvitigala T."/>
            <person name="Welsh E."/>
            <person name="Stockel J."/>
            <person name="Liberton M."/>
            <person name="Min H."/>
            <person name="Sherman L.A."/>
            <person name="Pakrasi H.B."/>
        </authorList>
    </citation>
    <scope>NUCLEOTIDE SEQUENCE [LARGE SCALE GENOMIC DNA]</scope>
    <source>
        <strain evidence="3">PCC 8801</strain>
    </source>
</reference>
<evidence type="ECO:0008006" key="4">
    <source>
        <dbReference type="Google" id="ProtNLM"/>
    </source>
</evidence>
<keyword evidence="1" id="KW-0812">Transmembrane</keyword>
<dbReference type="RefSeq" id="WP_012593762.1">
    <property type="nucleotide sequence ID" value="NC_011726.1"/>
</dbReference>
<keyword evidence="1" id="KW-0472">Membrane</keyword>
<feature type="transmembrane region" description="Helical" evidence="1">
    <location>
        <begin position="172"/>
        <end position="192"/>
    </location>
</feature>
<feature type="transmembrane region" description="Helical" evidence="1">
    <location>
        <begin position="375"/>
        <end position="391"/>
    </location>
</feature>
<evidence type="ECO:0000313" key="2">
    <source>
        <dbReference type="EMBL" id="ACK64485.1"/>
    </source>
</evidence>
<feature type="transmembrane region" description="Helical" evidence="1">
    <location>
        <begin position="429"/>
        <end position="446"/>
    </location>
</feature>
<feature type="transmembrane region" description="Helical" evidence="1">
    <location>
        <begin position="251"/>
        <end position="274"/>
    </location>
</feature>
<sequence>MKNLILKNWLTKSLFIILILIYFLIGIYLINQTSITSDESAYIGAAYAYTKGLGLNQEHPLFLKLVNSLIINLFFSDYQIAVPTIDIVTGQENIEARLAAFNLGYSLLMDRPENFDKLLFSLRFSYLLINSILLLWLYFFTFIIKAINPSISISFAILYVFSPSFYSHNFLIAFDVAVSIYALLAIWTIMICVQQISKLNNQKLITYFCIFNLVLFGAINTKFSNLILIPIVLACYLIILIYLWKKHQPQLAIKFTILGVISALIQLLFIVLMYRYAFRNLANQSIFDNLERYRQGITMNLSTVGGIREPFWQEKFTSMTSLEYLTKIFWFKENLGLFVIIGCLILALIYVVLINKFSLRCWIKKIFKKQNKWQFALLMLGASYPLIYFFLIHKSRFIIGYRYFYPLIIFIYFGLATLTVYLKQKWQKYLLIGTFSLYIYFGLLGIPQSLSYVNPLWTQEKWQLTDDSTINWGQATKHSVQYLLNNQLLPEKNLDTIAYKTFGVNINFVQYISLLSQQKNYPIDIESYYKHGYFEPETTQISQLPQKYLLIDSTVKQKIMSQRHNNSIAAKNWEFLANKNPIYSHNDIIFIYKLK</sequence>
<evidence type="ECO:0000313" key="3">
    <source>
        <dbReference type="Proteomes" id="UP000008204"/>
    </source>
</evidence>
<protein>
    <recommendedName>
        <fullName evidence="4">Glycosyltransferase RgtA/B/C/D-like domain-containing protein</fullName>
    </recommendedName>
</protein>
<feature type="transmembrane region" description="Helical" evidence="1">
    <location>
        <begin position="403"/>
        <end position="422"/>
    </location>
</feature>